<feature type="transmembrane region" description="Helical" evidence="1">
    <location>
        <begin position="124"/>
        <end position="144"/>
    </location>
</feature>
<feature type="transmembrane region" description="Helical" evidence="1">
    <location>
        <begin position="184"/>
        <end position="204"/>
    </location>
</feature>
<feature type="transmembrane region" description="Helical" evidence="1">
    <location>
        <begin position="156"/>
        <end position="177"/>
    </location>
</feature>
<sequence>MRGLPARMRGRIAWRQAGQAVVERGRALMPVAQRAITGMGKGLDRGASELGRSAVAGGQSLRSLSQRGAGGFRTLSRVGARGFSHLGRLARVGGIALGRGARRLGALTSHGSTRLAAFVWQHRAILGTLLLRTAWWGALALLWFGGRAVLDLRAPLAQDALPLFLVGLALCLPLFFAAAARLRWAGFALGAGHAALAVLVWTITTSG</sequence>
<gene>
    <name evidence="2" type="ORF">POL58_25270</name>
</gene>
<reference evidence="2 3" key="1">
    <citation type="submission" date="2022-11" db="EMBL/GenBank/DDBJ databases">
        <title>Minimal conservation of predation-associated metabolite biosynthetic gene clusters underscores biosynthetic potential of Myxococcota including descriptions for ten novel species: Archangium lansinium sp. nov., Myxococcus landrumus sp. nov., Nannocystis bai.</title>
        <authorList>
            <person name="Ahearne A."/>
            <person name="Stevens C."/>
            <person name="Dowd S."/>
        </authorList>
    </citation>
    <scope>NUCLEOTIDE SEQUENCE [LARGE SCALE GENOMIC DNA]</scope>
    <source>
        <strain evidence="2 3">NCELM</strain>
    </source>
</reference>
<keyword evidence="1" id="KW-1133">Transmembrane helix</keyword>
<name>A0ABT5BDF4_9BACT</name>
<dbReference type="RefSeq" id="WP_272001150.1">
    <property type="nucleotide sequence ID" value="NZ_JAQNDN010000013.1"/>
</dbReference>
<keyword evidence="1" id="KW-0812">Transmembrane</keyword>
<organism evidence="2 3">
    <name type="scientific">Nannocystis radixulma</name>
    <dbReference type="NCBI Taxonomy" id="2995305"/>
    <lineage>
        <taxon>Bacteria</taxon>
        <taxon>Pseudomonadati</taxon>
        <taxon>Myxococcota</taxon>
        <taxon>Polyangia</taxon>
        <taxon>Nannocystales</taxon>
        <taxon>Nannocystaceae</taxon>
        <taxon>Nannocystis</taxon>
    </lineage>
</organism>
<keyword evidence="1" id="KW-0472">Membrane</keyword>
<evidence type="ECO:0000313" key="3">
    <source>
        <dbReference type="Proteomes" id="UP001217838"/>
    </source>
</evidence>
<evidence type="ECO:0000256" key="1">
    <source>
        <dbReference type="SAM" id="Phobius"/>
    </source>
</evidence>
<proteinExistence type="predicted"/>
<dbReference type="EMBL" id="JAQNDN010000013">
    <property type="protein sequence ID" value="MDC0671092.1"/>
    <property type="molecule type" value="Genomic_DNA"/>
</dbReference>
<evidence type="ECO:0000313" key="2">
    <source>
        <dbReference type="EMBL" id="MDC0671092.1"/>
    </source>
</evidence>
<keyword evidence="3" id="KW-1185">Reference proteome</keyword>
<comment type="caution">
    <text evidence="2">The sequence shown here is derived from an EMBL/GenBank/DDBJ whole genome shotgun (WGS) entry which is preliminary data.</text>
</comment>
<dbReference type="Proteomes" id="UP001217838">
    <property type="component" value="Unassembled WGS sequence"/>
</dbReference>
<protein>
    <submittedName>
        <fullName evidence="2">Uncharacterized protein</fullName>
    </submittedName>
</protein>
<accession>A0ABT5BDF4</accession>